<keyword evidence="1" id="KW-0732">Signal</keyword>
<evidence type="ECO:0000313" key="2">
    <source>
        <dbReference type="EMBL" id="SDG92328.1"/>
    </source>
</evidence>
<dbReference type="RefSeq" id="WP_092617037.1">
    <property type="nucleotide sequence ID" value="NZ_FNCV01000003.1"/>
</dbReference>
<dbReference type="EMBL" id="FNCV01000003">
    <property type="protein sequence ID" value="SDG92328.1"/>
    <property type="molecule type" value="Genomic_DNA"/>
</dbReference>
<dbReference type="AlphaFoldDB" id="A0A1G7Y7A1"/>
<feature type="signal peptide" evidence="1">
    <location>
        <begin position="1"/>
        <end position="25"/>
    </location>
</feature>
<dbReference type="STRING" id="83401.SAMN05421742_103213"/>
<evidence type="ECO:0000256" key="1">
    <source>
        <dbReference type="SAM" id="SignalP"/>
    </source>
</evidence>
<evidence type="ECO:0000313" key="3">
    <source>
        <dbReference type="Proteomes" id="UP000217076"/>
    </source>
</evidence>
<name>A0A1G7Y7A1_9PROT</name>
<dbReference type="Proteomes" id="UP000217076">
    <property type="component" value="Unassembled WGS sequence"/>
</dbReference>
<reference evidence="3" key="1">
    <citation type="submission" date="2016-10" db="EMBL/GenBank/DDBJ databases">
        <authorList>
            <person name="Varghese N."/>
            <person name="Submissions S."/>
        </authorList>
    </citation>
    <scope>NUCLEOTIDE SEQUENCE [LARGE SCALE GENOMIC DNA]</scope>
    <source>
        <strain evidence="3">930I</strain>
    </source>
</reference>
<feature type="chain" id="PRO_5011523494" evidence="1">
    <location>
        <begin position="26"/>
        <end position="174"/>
    </location>
</feature>
<protein>
    <submittedName>
        <fullName evidence="2">Uncharacterized protein</fullName>
    </submittedName>
</protein>
<organism evidence="2 3">
    <name type="scientific">Roseospirillum parvum</name>
    <dbReference type="NCBI Taxonomy" id="83401"/>
    <lineage>
        <taxon>Bacteria</taxon>
        <taxon>Pseudomonadati</taxon>
        <taxon>Pseudomonadota</taxon>
        <taxon>Alphaproteobacteria</taxon>
        <taxon>Rhodospirillales</taxon>
        <taxon>Rhodospirillaceae</taxon>
        <taxon>Roseospirillum</taxon>
    </lineage>
</organism>
<keyword evidence="3" id="KW-1185">Reference proteome</keyword>
<proteinExistence type="predicted"/>
<sequence length="174" mass="19168">MRPHLLSVRLAALLVALWATPPALAQQDVFRFGAWKGQAFFDHDSGAFTYCAAGQIDEALGELSFFLSRNRVPALGVHRPDWHLKAAAPPEVGLTIDGRITHTVVQASVPDPHFLVLPLPMDDLDLMQAVAAMRALEVHAAGRTARFQVKDLRQVIFRLNDCVDVRLRAEAANN</sequence>
<accession>A0A1G7Y7A1</accession>
<gene>
    <name evidence="2" type="ORF">SAMN05421742_103213</name>
</gene>